<comment type="pathway">
    <text evidence="3">Amino-acid biosynthesis; ergothioneine biosynthesis.</text>
</comment>
<comment type="similarity">
    <text evidence="3">Belongs to the methyltransferase superfamily. EgtD family.</text>
</comment>
<dbReference type="Proteomes" id="UP000219612">
    <property type="component" value="Unassembled WGS sequence"/>
</dbReference>
<accession>A0A285K1X4</accession>
<evidence type="ECO:0000256" key="1">
    <source>
        <dbReference type="ARBA" id="ARBA00022603"/>
    </source>
</evidence>
<keyword evidence="3" id="KW-0949">S-adenosyl-L-methionine</keyword>
<dbReference type="RefSeq" id="WP_097327572.1">
    <property type="nucleotide sequence ID" value="NZ_OBDY01000030.1"/>
</dbReference>
<reference evidence="5 6" key="1">
    <citation type="submission" date="2017-09" db="EMBL/GenBank/DDBJ databases">
        <authorList>
            <person name="Ehlers B."/>
            <person name="Leendertz F.H."/>
        </authorList>
    </citation>
    <scope>NUCLEOTIDE SEQUENCE [LARGE SCALE GENOMIC DNA]</scope>
    <source>
        <strain evidence="5 6">CGMCC 4.6857</strain>
    </source>
</reference>
<dbReference type="Gene3D" id="3.40.50.150">
    <property type="entry name" value="Vaccinia Virus protein VP39"/>
    <property type="match status" value="1"/>
</dbReference>
<evidence type="ECO:0000313" key="5">
    <source>
        <dbReference type="EMBL" id="SNY66589.1"/>
    </source>
</evidence>
<organism evidence="5 6">
    <name type="scientific">Paractinoplanes atraurantiacus</name>
    <dbReference type="NCBI Taxonomy" id="1036182"/>
    <lineage>
        <taxon>Bacteria</taxon>
        <taxon>Bacillati</taxon>
        <taxon>Actinomycetota</taxon>
        <taxon>Actinomycetes</taxon>
        <taxon>Micromonosporales</taxon>
        <taxon>Micromonosporaceae</taxon>
        <taxon>Paractinoplanes</taxon>
    </lineage>
</organism>
<gene>
    <name evidence="3" type="primary">egtD</name>
    <name evidence="5" type="ORF">SAMN05421748_13072</name>
</gene>
<evidence type="ECO:0000313" key="6">
    <source>
        <dbReference type="Proteomes" id="UP000219612"/>
    </source>
</evidence>
<dbReference type="EC" id="2.1.1.44" evidence="3"/>
<dbReference type="InterPro" id="IPR017804">
    <property type="entry name" value="MeTrfase_EgtD-like"/>
</dbReference>
<feature type="binding site" evidence="3">
    <location>
        <position position="106"/>
    </location>
    <ligand>
        <name>S-adenosyl-L-methionine</name>
        <dbReference type="ChEBI" id="CHEBI:59789"/>
    </ligand>
</feature>
<evidence type="ECO:0000256" key="3">
    <source>
        <dbReference type="HAMAP-Rule" id="MF_02037"/>
    </source>
</evidence>
<dbReference type="GO" id="GO:0032259">
    <property type="term" value="P:methylation"/>
    <property type="evidence" value="ECO:0007669"/>
    <property type="project" value="UniProtKB-KW"/>
</dbReference>
<dbReference type="HAMAP" id="MF_02037">
    <property type="entry name" value="EgtD"/>
    <property type="match status" value="1"/>
</dbReference>
<feature type="binding site" evidence="3">
    <location>
        <position position="88"/>
    </location>
    <ligand>
        <name>S-adenosyl-L-methionine</name>
        <dbReference type="ChEBI" id="CHEBI:59789"/>
    </ligand>
</feature>
<evidence type="ECO:0000256" key="2">
    <source>
        <dbReference type="ARBA" id="ARBA00022679"/>
    </source>
</evidence>
<feature type="domain" description="Histidine-specific methyltransferase SAM-dependent" evidence="4">
    <location>
        <begin position="18"/>
        <end position="313"/>
    </location>
</feature>
<keyword evidence="6" id="KW-1185">Reference proteome</keyword>
<proteinExistence type="inferred from homology"/>
<dbReference type="PIRSF" id="PIRSF018005">
    <property type="entry name" value="UCP018005"/>
    <property type="match status" value="1"/>
</dbReference>
<name>A0A285K1X4_9ACTN</name>
<dbReference type="UniPathway" id="UPA01014"/>
<feature type="binding site" evidence="3">
    <location>
        <position position="199"/>
    </location>
    <ligand>
        <name>L-histidine</name>
        <dbReference type="ChEBI" id="CHEBI:57595"/>
    </ligand>
</feature>
<sequence>MTTTDVYLDDAYIERSLRADVVAGLTADPKWLPPKWFYDARGSELFELITELPEYYPYRAERSILSARAGSLPPVRTLIELGSGYSTKTRLLLDALGTLETYVAMDISASALAAAATQIEAGHPALRVHNVVGDFGRHLGHLPDGPDRMVVFLGGTIGNLEPAERAKFLAAIREVLHPGEHLLLGTDLVKSPRVLVPAYDDARGVTADFNRNVLRVINGSLGADFDVDGFSHQALWDDRNEWIEMRLRARWPMRVTIPAVDLVFELGTGEEIRTEISAKFRREGAEKELAEAGFSLDQWWTDPEGRFGLSLASAV</sequence>
<dbReference type="Pfam" id="PF10017">
    <property type="entry name" value="Methyltransf_33"/>
    <property type="match status" value="1"/>
</dbReference>
<comment type="catalytic activity">
    <reaction evidence="3">
        <text>L-histidine + 3 S-adenosyl-L-methionine = hercynine + 3 S-adenosyl-L-homocysteine + 3 H(+)</text>
        <dbReference type="Rhea" id="RHEA:38471"/>
        <dbReference type="ChEBI" id="CHEBI:15378"/>
        <dbReference type="ChEBI" id="CHEBI:15781"/>
        <dbReference type="ChEBI" id="CHEBI:57595"/>
        <dbReference type="ChEBI" id="CHEBI:57856"/>
        <dbReference type="ChEBI" id="CHEBI:59789"/>
        <dbReference type="EC" id="2.1.1.44"/>
    </reaction>
</comment>
<dbReference type="InterPro" id="IPR029063">
    <property type="entry name" value="SAM-dependent_MTases_sf"/>
</dbReference>
<dbReference type="AlphaFoldDB" id="A0A285K1X4"/>
<dbReference type="SUPFAM" id="SSF53335">
    <property type="entry name" value="S-adenosyl-L-methionine-dependent methyltransferases"/>
    <property type="match status" value="1"/>
</dbReference>
<keyword evidence="2 3" id="KW-0808">Transferase</keyword>
<dbReference type="InterPro" id="IPR035094">
    <property type="entry name" value="EgtD"/>
</dbReference>
<dbReference type="InterPro" id="IPR051128">
    <property type="entry name" value="EgtD_Methyltrsf_superfamily"/>
</dbReference>
<dbReference type="GO" id="GO:0008276">
    <property type="term" value="F:protein methyltransferase activity"/>
    <property type="evidence" value="ECO:0007669"/>
    <property type="project" value="InterPro"/>
</dbReference>
<feature type="binding site" evidence="3">
    <location>
        <position position="82"/>
    </location>
    <ligand>
        <name>S-adenosyl-L-methionine</name>
        <dbReference type="ChEBI" id="CHEBI:59789"/>
    </ligand>
</feature>
<protein>
    <recommendedName>
        <fullName evidence="3">Histidine N-alpha-methyltransferase</fullName>
        <ecNumber evidence="3">2.1.1.44</ecNumber>
    </recommendedName>
    <alternativeName>
        <fullName evidence="3">Histidine trimethyltransferase</fullName>
    </alternativeName>
</protein>
<feature type="binding site" evidence="3">
    <location>
        <position position="55"/>
    </location>
    <ligand>
        <name>L-histidine</name>
        <dbReference type="ChEBI" id="CHEBI:57595"/>
    </ligand>
</feature>
<evidence type="ECO:0000259" key="4">
    <source>
        <dbReference type="Pfam" id="PF10017"/>
    </source>
</evidence>
<dbReference type="GO" id="GO:0052706">
    <property type="term" value="F:L-histidine N(alpha)-methyltransferase activity"/>
    <property type="evidence" value="ECO:0007669"/>
    <property type="project" value="UniProtKB-UniRule"/>
</dbReference>
<dbReference type="PANTHER" id="PTHR43397:SF1">
    <property type="entry name" value="ERGOTHIONEINE BIOSYNTHESIS PROTEIN 1"/>
    <property type="match status" value="1"/>
</dbReference>
<dbReference type="GO" id="GO:0052699">
    <property type="term" value="P:ergothioneine biosynthetic process"/>
    <property type="evidence" value="ECO:0007669"/>
    <property type="project" value="UniProtKB-UniRule"/>
</dbReference>
<feature type="binding site" evidence="3">
    <location>
        <begin position="275"/>
        <end position="277"/>
    </location>
    <ligand>
        <name>L-histidine</name>
        <dbReference type="ChEBI" id="CHEBI:57595"/>
    </ligand>
</feature>
<dbReference type="EMBL" id="OBDY01000030">
    <property type="protein sequence ID" value="SNY66589.1"/>
    <property type="molecule type" value="Genomic_DNA"/>
</dbReference>
<dbReference type="NCBIfam" id="TIGR03438">
    <property type="entry name" value="egtD_ergothio"/>
    <property type="match status" value="1"/>
</dbReference>
<comment type="subunit">
    <text evidence="3">Monomer.</text>
</comment>
<dbReference type="PANTHER" id="PTHR43397">
    <property type="entry name" value="ERGOTHIONEINE BIOSYNTHESIS PROTEIN 1"/>
    <property type="match status" value="1"/>
</dbReference>
<keyword evidence="1 3" id="KW-0489">Methyltransferase</keyword>
<dbReference type="InterPro" id="IPR019257">
    <property type="entry name" value="MeTrfase_dom"/>
</dbReference>
<comment type="function">
    <text evidence="3">Catalyzes the SAM-dependent triple methylation of the alpha-amino group of histidine to form hercynine, a step in the biosynthesis pathway of ergothioneine.</text>
</comment>
<feature type="binding site" evidence="3">
    <location>
        <position position="159"/>
    </location>
    <ligand>
        <name>L-histidine</name>
        <dbReference type="ChEBI" id="CHEBI:57595"/>
    </ligand>
</feature>
<feature type="binding site" evidence="3">
    <location>
        <begin position="134"/>
        <end position="135"/>
    </location>
    <ligand>
        <name>S-adenosyl-L-methionine</name>
        <dbReference type="ChEBI" id="CHEBI:59789"/>
    </ligand>
</feature>
<dbReference type="InterPro" id="IPR032888">
    <property type="entry name" value="EgtD_Actinobacteria"/>
</dbReference>
<dbReference type="OrthoDB" id="5289726at2"/>